<proteinExistence type="inferred from homology"/>
<dbReference type="GO" id="GO:0006508">
    <property type="term" value="P:proteolysis"/>
    <property type="evidence" value="ECO:0007669"/>
    <property type="project" value="UniProtKB-KW"/>
</dbReference>
<feature type="domain" description="Ubiquitin-like protease family profile" evidence="6">
    <location>
        <begin position="100"/>
        <end position="271"/>
    </location>
</feature>
<dbReference type="EMBL" id="KN837254">
    <property type="protein sequence ID" value="KIJ30794.1"/>
    <property type="molecule type" value="Genomic_DNA"/>
</dbReference>
<accession>A0A0C9U8L2</accession>
<dbReference type="GO" id="GO:0016926">
    <property type="term" value="P:protein desumoylation"/>
    <property type="evidence" value="ECO:0007669"/>
    <property type="project" value="UniProtKB-ARBA"/>
</dbReference>
<evidence type="ECO:0000313" key="8">
    <source>
        <dbReference type="Proteomes" id="UP000054279"/>
    </source>
</evidence>
<reference evidence="7 8" key="1">
    <citation type="submission" date="2014-06" db="EMBL/GenBank/DDBJ databases">
        <title>Evolutionary Origins and Diversification of the Mycorrhizal Mutualists.</title>
        <authorList>
            <consortium name="DOE Joint Genome Institute"/>
            <consortium name="Mycorrhizal Genomics Consortium"/>
            <person name="Kohler A."/>
            <person name="Kuo A."/>
            <person name="Nagy L.G."/>
            <person name="Floudas D."/>
            <person name="Copeland A."/>
            <person name="Barry K.W."/>
            <person name="Cichocki N."/>
            <person name="Veneault-Fourrey C."/>
            <person name="LaButti K."/>
            <person name="Lindquist E.A."/>
            <person name="Lipzen A."/>
            <person name="Lundell T."/>
            <person name="Morin E."/>
            <person name="Murat C."/>
            <person name="Riley R."/>
            <person name="Ohm R."/>
            <person name="Sun H."/>
            <person name="Tunlid A."/>
            <person name="Henrissat B."/>
            <person name="Grigoriev I.V."/>
            <person name="Hibbett D.S."/>
            <person name="Martin F."/>
        </authorList>
    </citation>
    <scope>NUCLEOTIDE SEQUENCE [LARGE SCALE GENOMIC DNA]</scope>
    <source>
        <strain evidence="7 8">SS14</strain>
    </source>
</reference>
<dbReference type="InterPro" id="IPR038765">
    <property type="entry name" value="Papain-like_cys_pep_sf"/>
</dbReference>
<name>A0A0C9U8L2_SPHS4</name>
<evidence type="ECO:0000256" key="5">
    <source>
        <dbReference type="SAM" id="MobiDB-lite"/>
    </source>
</evidence>
<dbReference type="PANTHER" id="PTHR46915:SF2">
    <property type="entry name" value="UBIQUITIN-LIKE PROTEASE 4"/>
    <property type="match status" value="1"/>
</dbReference>
<feature type="region of interest" description="Disordered" evidence="5">
    <location>
        <begin position="1"/>
        <end position="24"/>
    </location>
</feature>
<evidence type="ECO:0000259" key="6">
    <source>
        <dbReference type="PROSITE" id="PS50600"/>
    </source>
</evidence>
<sequence>MPKELVLSAGSKSNPISISSDSEHDDALAVKARLPPPPHKYQTSIPMFSGSVQNDPVLISSDSEVDYISIDEGPAALTIPSHLPFVSKTLDPNVLASRVLHLQADDIARFVEGKWYNDVVMDFGLSQCLRRHQLSNRPHKSVWVFSTFFYSKLSSGGYQAVATWSRNWDVFAQEMIVIPVHHAYHWTIMVVTKPSASLLPLDIDPVHAERTQVISMDSLGGEQSNAREMIQEWLRCVAQPRLKGKQWHAPQTSPLIVHIGLLSQPISKYSC</sequence>
<dbReference type="Pfam" id="PF02902">
    <property type="entry name" value="Peptidase_C48"/>
    <property type="match status" value="1"/>
</dbReference>
<dbReference type="Gene3D" id="3.40.395.10">
    <property type="entry name" value="Adenoviral Proteinase, Chain A"/>
    <property type="match status" value="1"/>
</dbReference>
<dbReference type="AlphaFoldDB" id="A0A0C9U8L2"/>
<dbReference type="GO" id="GO:0008234">
    <property type="term" value="F:cysteine-type peptidase activity"/>
    <property type="evidence" value="ECO:0007669"/>
    <property type="project" value="UniProtKB-KW"/>
</dbReference>
<dbReference type="Proteomes" id="UP000054279">
    <property type="component" value="Unassembled WGS sequence"/>
</dbReference>
<dbReference type="OrthoDB" id="442460at2759"/>
<gene>
    <name evidence="7" type="ORF">M422DRAFT_783885</name>
</gene>
<organism evidence="7 8">
    <name type="scientific">Sphaerobolus stellatus (strain SS14)</name>
    <dbReference type="NCBI Taxonomy" id="990650"/>
    <lineage>
        <taxon>Eukaryota</taxon>
        <taxon>Fungi</taxon>
        <taxon>Dikarya</taxon>
        <taxon>Basidiomycota</taxon>
        <taxon>Agaricomycotina</taxon>
        <taxon>Agaricomycetes</taxon>
        <taxon>Phallomycetidae</taxon>
        <taxon>Geastrales</taxon>
        <taxon>Sphaerobolaceae</taxon>
        <taxon>Sphaerobolus</taxon>
    </lineage>
</organism>
<dbReference type="PANTHER" id="PTHR46915">
    <property type="entry name" value="UBIQUITIN-LIKE PROTEASE 4-RELATED"/>
    <property type="match status" value="1"/>
</dbReference>
<evidence type="ECO:0000256" key="1">
    <source>
        <dbReference type="ARBA" id="ARBA00005234"/>
    </source>
</evidence>
<feature type="compositionally biased region" description="Low complexity" evidence="5">
    <location>
        <begin position="8"/>
        <end position="20"/>
    </location>
</feature>
<keyword evidence="4" id="KW-0788">Thiol protease</keyword>
<dbReference type="InterPro" id="IPR003653">
    <property type="entry name" value="Peptidase_C48_C"/>
</dbReference>
<evidence type="ECO:0000256" key="4">
    <source>
        <dbReference type="ARBA" id="ARBA00022807"/>
    </source>
</evidence>
<dbReference type="GO" id="GO:0019783">
    <property type="term" value="F:ubiquitin-like protein peptidase activity"/>
    <property type="evidence" value="ECO:0007669"/>
    <property type="project" value="UniProtKB-ARBA"/>
</dbReference>
<keyword evidence="3" id="KW-0378">Hydrolase</keyword>
<evidence type="ECO:0000313" key="7">
    <source>
        <dbReference type="EMBL" id="KIJ30794.1"/>
    </source>
</evidence>
<comment type="similarity">
    <text evidence="1">Belongs to the peptidase C48 family.</text>
</comment>
<keyword evidence="2" id="KW-0645">Protease</keyword>
<dbReference type="HOGENOM" id="CLU_070654_1_0_1"/>
<evidence type="ECO:0000256" key="2">
    <source>
        <dbReference type="ARBA" id="ARBA00022670"/>
    </source>
</evidence>
<dbReference type="SUPFAM" id="SSF54001">
    <property type="entry name" value="Cysteine proteinases"/>
    <property type="match status" value="1"/>
</dbReference>
<keyword evidence="8" id="KW-1185">Reference proteome</keyword>
<evidence type="ECO:0000256" key="3">
    <source>
        <dbReference type="ARBA" id="ARBA00022801"/>
    </source>
</evidence>
<protein>
    <recommendedName>
        <fullName evidence="6">Ubiquitin-like protease family profile domain-containing protein</fullName>
    </recommendedName>
</protein>
<dbReference type="PROSITE" id="PS50600">
    <property type="entry name" value="ULP_PROTEASE"/>
    <property type="match status" value="1"/>
</dbReference>